<dbReference type="NCBIfam" id="TIGR02492">
    <property type="entry name" value="flgK_ends"/>
    <property type="match status" value="1"/>
</dbReference>
<dbReference type="Pfam" id="PF06429">
    <property type="entry name" value="Flg_bbr_C"/>
    <property type="match status" value="1"/>
</dbReference>
<keyword evidence="11" id="KW-0282">Flagellum</keyword>
<dbReference type="PRINTS" id="PR01005">
    <property type="entry name" value="FLGHOOKAP1"/>
</dbReference>
<evidence type="ECO:0000256" key="6">
    <source>
        <dbReference type="ARBA" id="ARBA00023143"/>
    </source>
</evidence>
<keyword evidence="5 7" id="KW-0964">Secreted</keyword>
<dbReference type="InterPro" id="IPR001444">
    <property type="entry name" value="Flag_bb_rod_N"/>
</dbReference>
<keyword evidence="12" id="KW-1185">Reference proteome</keyword>
<organism evidence="11 12">
    <name type="scientific">Ectopseudomonas chengduensis</name>
    <dbReference type="NCBI Taxonomy" id="489632"/>
    <lineage>
        <taxon>Bacteria</taxon>
        <taxon>Pseudomonadati</taxon>
        <taxon>Pseudomonadota</taxon>
        <taxon>Gammaproteobacteria</taxon>
        <taxon>Pseudomonadales</taxon>
        <taxon>Pseudomonadaceae</taxon>
        <taxon>Ectopseudomonas</taxon>
    </lineage>
</organism>
<evidence type="ECO:0000256" key="7">
    <source>
        <dbReference type="RuleBase" id="RU362065"/>
    </source>
</evidence>
<dbReference type="GO" id="GO:0009424">
    <property type="term" value="C:bacterial-type flagellum hook"/>
    <property type="evidence" value="ECO:0007669"/>
    <property type="project" value="UniProtKB-UniRule"/>
</dbReference>
<comment type="similarity">
    <text evidence="3 7">Belongs to the flagella basal body rod proteins family.</text>
</comment>
<dbReference type="EMBL" id="FMZQ01000001">
    <property type="protein sequence ID" value="SDC09461.1"/>
    <property type="molecule type" value="Genomic_DNA"/>
</dbReference>
<feature type="domain" description="Flagellar basal-body/hook protein C-terminal" evidence="9">
    <location>
        <begin position="412"/>
        <end position="452"/>
    </location>
</feature>
<evidence type="ECO:0000259" key="9">
    <source>
        <dbReference type="Pfam" id="PF06429"/>
    </source>
</evidence>
<evidence type="ECO:0000313" key="12">
    <source>
        <dbReference type="Proteomes" id="UP000199467"/>
    </source>
</evidence>
<reference evidence="12" key="1">
    <citation type="submission" date="2016-10" db="EMBL/GenBank/DDBJ databases">
        <authorList>
            <person name="Varghese N."/>
            <person name="Submissions S."/>
        </authorList>
    </citation>
    <scope>NUCLEOTIDE SEQUENCE [LARGE SCALE GENOMIC DNA]</scope>
    <source>
        <strain evidence="12">DSM 26382</strain>
    </source>
</reference>
<feature type="domain" description="Flagellar basal body rod protein N-terminal" evidence="8">
    <location>
        <begin position="7"/>
        <end position="34"/>
    </location>
</feature>
<dbReference type="AlphaFoldDB" id="A0A1G6ISR3"/>
<evidence type="ECO:0000256" key="4">
    <source>
        <dbReference type="ARBA" id="ARBA00016244"/>
    </source>
</evidence>
<dbReference type="PANTHER" id="PTHR30033">
    <property type="entry name" value="FLAGELLAR HOOK-ASSOCIATED PROTEIN 1"/>
    <property type="match status" value="1"/>
</dbReference>
<proteinExistence type="inferred from homology"/>
<dbReference type="PANTHER" id="PTHR30033:SF1">
    <property type="entry name" value="FLAGELLAR HOOK-ASSOCIATED PROTEIN 1"/>
    <property type="match status" value="1"/>
</dbReference>
<evidence type="ECO:0000256" key="5">
    <source>
        <dbReference type="ARBA" id="ARBA00022525"/>
    </source>
</evidence>
<keyword evidence="6 7" id="KW-0975">Bacterial flagellum</keyword>
<dbReference type="RefSeq" id="WP_017676474.1">
    <property type="nucleotide sequence ID" value="NZ_FMZQ01000001.1"/>
</dbReference>
<gene>
    <name evidence="7" type="primary">flgK</name>
    <name evidence="11" type="ORF">SAMN05216576_101399</name>
</gene>
<dbReference type="SUPFAM" id="SSF64518">
    <property type="entry name" value="Phase 1 flagellin"/>
    <property type="match status" value="1"/>
</dbReference>
<protein>
    <recommendedName>
        <fullName evidence="4 7">Flagellar hook-associated protein 1</fullName>
        <shortName evidence="7">HAP1</shortName>
    </recommendedName>
</protein>
<evidence type="ECO:0000313" key="11">
    <source>
        <dbReference type="EMBL" id="SDC09461.1"/>
    </source>
</evidence>
<dbReference type="InterPro" id="IPR002371">
    <property type="entry name" value="FlgK"/>
</dbReference>
<evidence type="ECO:0000256" key="3">
    <source>
        <dbReference type="ARBA" id="ARBA00009677"/>
    </source>
</evidence>
<evidence type="ECO:0000259" key="10">
    <source>
        <dbReference type="Pfam" id="PF22638"/>
    </source>
</evidence>
<name>A0A1G6ISR3_9GAMM</name>
<dbReference type="Pfam" id="PF00460">
    <property type="entry name" value="Flg_bb_rod"/>
    <property type="match status" value="1"/>
</dbReference>
<dbReference type="GO" id="GO:0005576">
    <property type="term" value="C:extracellular region"/>
    <property type="evidence" value="ECO:0007669"/>
    <property type="project" value="UniProtKB-SubCell"/>
</dbReference>
<accession>A0A1G6ISR3</accession>
<keyword evidence="11" id="KW-0969">Cilium</keyword>
<comment type="subcellular location">
    <subcellularLocation>
        <location evidence="1 7">Bacterial flagellum</location>
    </subcellularLocation>
    <subcellularLocation>
        <location evidence="2 7">Secreted</location>
    </subcellularLocation>
</comment>
<feature type="domain" description="Flagellar hook-associated protein FlgK helical" evidence="10">
    <location>
        <begin position="91"/>
        <end position="320"/>
    </location>
</feature>
<dbReference type="InterPro" id="IPR010930">
    <property type="entry name" value="Flg_bb/hook_C_dom"/>
</dbReference>
<evidence type="ECO:0000256" key="2">
    <source>
        <dbReference type="ARBA" id="ARBA00004613"/>
    </source>
</evidence>
<dbReference type="GO" id="GO:0005198">
    <property type="term" value="F:structural molecule activity"/>
    <property type="evidence" value="ECO:0007669"/>
    <property type="project" value="UniProtKB-UniRule"/>
</dbReference>
<dbReference type="Proteomes" id="UP000199467">
    <property type="component" value="Unassembled WGS sequence"/>
</dbReference>
<dbReference type="Pfam" id="PF22638">
    <property type="entry name" value="FlgK_D1"/>
    <property type="match status" value="1"/>
</dbReference>
<dbReference type="GO" id="GO:0044780">
    <property type="term" value="P:bacterial-type flagellum assembly"/>
    <property type="evidence" value="ECO:0007669"/>
    <property type="project" value="InterPro"/>
</dbReference>
<evidence type="ECO:0000256" key="1">
    <source>
        <dbReference type="ARBA" id="ARBA00004365"/>
    </source>
</evidence>
<dbReference type="InterPro" id="IPR053927">
    <property type="entry name" value="FlgK_helical"/>
</dbReference>
<evidence type="ECO:0000259" key="8">
    <source>
        <dbReference type="Pfam" id="PF00460"/>
    </source>
</evidence>
<sequence length="455" mass="48007">MSILNQIAYSGVRASQVALATTGQNIANVNTPGFSRLQTITGSLAGQGGLSVGGGVEVISIRRMTNEFHNQQLWRATTEQNFYGASQQYLTALEALMSGTGSSISAGLDQFFAALSEASATPGSIALRQQIISEAGNLAQRFNGLSSNIDAQVKALQEQRTAMATEINGLTENIALLNKKIVETESVKGDSTALRDHRESLIGELSQFAKLRVNETPDGSVSVALANGQPLVAGPTAGQLKVAMTATGEQEVSLAFAGTSFPLRQDGFGGAFGGLYDVEYNSLRPNLEALHDMASQLAQMVNDVLATGFDLDGNPGQPLFVYDPTSTTALLRIEPLTAEQLAFSSAAGETGNNEVLLDLLGLKNQTITLGGSQVTLNDAYAGLLGQVASDSRQNQADFKSATAVTQQAQSQRDSVSAVSLDEEAVNLMTYQQAYQANMKVISTANQLFDDMLAAF</sequence>
<keyword evidence="11" id="KW-0966">Cell projection</keyword>